<feature type="binding site" evidence="16">
    <location>
        <position position="184"/>
    </location>
    <ligand>
        <name>substrate</name>
    </ligand>
</feature>
<evidence type="ECO:0000256" key="3">
    <source>
        <dbReference type="ARBA" id="ARBA00004496"/>
    </source>
</evidence>
<evidence type="ECO:0000313" key="18">
    <source>
        <dbReference type="Proteomes" id="UP000483018"/>
    </source>
</evidence>
<dbReference type="OrthoDB" id="9804707at2"/>
<comment type="cofactor">
    <cofactor evidence="2">
        <name>K(+)</name>
        <dbReference type="ChEBI" id="CHEBI:29103"/>
    </cofactor>
</comment>
<keyword evidence="12 16" id="KW-0630">Potassium</keyword>
<comment type="caution">
    <text evidence="17">The sequence shown here is derived from an EMBL/GenBank/DDBJ whole genome shotgun (WGS) entry which is preliminary data.</text>
</comment>
<dbReference type="SUPFAM" id="SSF53067">
    <property type="entry name" value="Actin-like ATPase domain"/>
    <property type="match status" value="2"/>
</dbReference>
<evidence type="ECO:0000256" key="14">
    <source>
        <dbReference type="ARBA" id="ARBA00038036"/>
    </source>
</evidence>
<dbReference type="CDD" id="cd24015">
    <property type="entry name" value="ASKHA_NBD_PanK-III"/>
    <property type="match status" value="1"/>
</dbReference>
<evidence type="ECO:0000256" key="2">
    <source>
        <dbReference type="ARBA" id="ARBA00001958"/>
    </source>
</evidence>
<evidence type="ECO:0000256" key="4">
    <source>
        <dbReference type="ARBA" id="ARBA00005225"/>
    </source>
</evidence>
<dbReference type="HAMAP" id="MF_01274">
    <property type="entry name" value="Pantothen_kinase_3"/>
    <property type="match status" value="1"/>
</dbReference>
<dbReference type="GO" id="GO:0015937">
    <property type="term" value="P:coenzyme A biosynthetic process"/>
    <property type="evidence" value="ECO:0007669"/>
    <property type="project" value="UniProtKB-UniRule"/>
</dbReference>
<evidence type="ECO:0000256" key="6">
    <source>
        <dbReference type="ARBA" id="ARBA00012102"/>
    </source>
</evidence>
<evidence type="ECO:0000256" key="15">
    <source>
        <dbReference type="ARBA" id="ARBA00040883"/>
    </source>
</evidence>
<feature type="binding site" evidence="16">
    <location>
        <position position="129"/>
    </location>
    <ligand>
        <name>K(+)</name>
        <dbReference type="ChEBI" id="CHEBI:29103"/>
    </ligand>
</feature>
<protein>
    <recommendedName>
        <fullName evidence="15 16">Type III pantothenate kinase</fullName>
        <ecNumber evidence="6 16">2.7.1.33</ecNumber>
    </recommendedName>
    <alternativeName>
        <fullName evidence="16">PanK-III</fullName>
    </alternativeName>
    <alternativeName>
        <fullName evidence="16">Pantothenic acid kinase</fullName>
    </alternativeName>
</protein>
<comment type="caution">
    <text evidence="16">Lacks conserved residue(s) required for the propagation of feature annotation.</text>
</comment>
<dbReference type="InterPro" id="IPR004619">
    <property type="entry name" value="Type_III_PanK"/>
</dbReference>
<feature type="active site" description="Proton acceptor" evidence="16">
    <location>
        <position position="109"/>
    </location>
</feature>
<evidence type="ECO:0000256" key="11">
    <source>
        <dbReference type="ARBA" id="ARBA00022840"/>
    </source>
</evidence>
<evidence type="ECO:0000256" key="16">
    <source>
        <dbReference type="HAMAP-Rule" id="MF_01274"/>
    </source>
</evidence>
<comment type="subcellular location">
    <subcellularLocation>
        <location evidence="3 16">Cytoplasm</location>
    </subcellularLocation>
</comment>
<evidence type="ECO:0000313" key="17">
    <source>
        <dbReference type="EMBL" id="KAE9636216.1"/>
    </source>
</evidence>
<dbReference type="InterPro" id="IPR043129">
    <property type="entry name" value="ATPase_NBD"/>
</dbReference>
<keyword evidence="11 16" id="KW-0067">ATP-binding</keyword>
<dbReference type="RefSeq" id="WP_158739615.1">
    <property type="nucleotide sequence ID" value="NZ_WSLF01000002.1"/>
</dbReference>
<dbReference type="GO" id="GO:0005737">
    <property type="term" value="C:cytoplasm"/>
    <property type="evidence" value="ECO:0007669"/>
    <property type="project" value="UniProtKB-SubCell"/>
</dbReference>
<comment type="similarity">
    <text evidence="14 16">Belongs to the type III pantothenate kinase family.</text>
</comment>
<evidence type="ECO:0000256" key="9">
    <source>
        <dbReference type="ARBA" id="ARBA00022741"/>
    </source>
</evidence>
<evidence type="ECO:0000256" key="7">
    <source>
        <dbReference type="ARBA" id="ARBA00022490"/>
    </source>
</evidence>
<evidence type="ECO:0000256" key="10">
    <source>
        <dbReference type="ARBA" id="ARBA00022777"/>
    </source>
</evidence>
<comment type="subunit">
    <text evidence="5 16">Homodimer.</text>
</comment>
<dbReference type="NCBIfam" id="NF009848">
    <property type="entry name" value="PRK13318.1-6"/>
    <property type="match status" value="1"/>
</dbReference>
<keyword evidence="13 16" id="KW-0173">Coenzyme A biosynthesis</keyword>
<dbReference type="Gene3D" id="3.30.420.40">
    <property type="match status" value="2"/>
</dbReference>
<proteinExistence type="inferred from homology"/>
<dbReference type="EMBL" id="WSLF01000002">
    <property type="protein sequence ID" value="KAE9636216.1"/>
    <property type="molecule type" value="Genomic_DNA"/>
</dbReference>
<keyword evidence="9 16" id="KW-0547">Nucleotide-binding</keyword>
<dbReference type="GO" id="GO:0004594">
    <property type="term" value="F:pantothenate kinase activity"/>
    <property type="evidence" value="ECO:0007669"/>
    <property type="project" value="UniProtKB-UniRule"/>
</dbReference>
<evidence type="ECO:0000256" key="13">
    <source>
        <dbReference type="ARBA" id="ARBA00022993"/>
    </source>
</evidence>
<feature type="binding site" evidence="16">
    <location>
        <begin position="107"/>
        <end position="110"/>
    </location>
    <ligand>
        <name>substrate</name>
    </ligand>
</feature>
<comment type="pathway">
    <text evidence="4 16">Cofactor biosynthesis; coenzyme A biosynthesis; CoA from (R)-pantothenate: step 1/5.</text>
</comment>
<dbReference type="NCBIfam" id="NF009855">
    <property type="entry name" value="PRK13321.1"/>
    <property type="match status" value="1"/>
</dbReference>
<evidence type="ECO:0000256" key="5">
    <source>
        <dbReference type="ARBA" id="ARBA00011738"/>
    </source>
</evidence>
<dbReference type="AlphaFoldDB" id="A0A7C8LI94"/>
<evidence type="ECO:0000256" key="8">
    <source>
        <dbReference type="ARBA" id="ARBA00022679"/>
    </source>
</evidence>
<dbReference type="PANTHER" id="PTHR34265:SF1">
    <property type="entry name" value="TYPE III PANTOTHENATE KINASE"/>
    <property type="match status" value="1"/>
</dbReference>
<comment type="function">
    <text evidence="16">Catalyzes the phosphorylation of pantothenate (Pan), the first step in CoA biosynthesis.</text>
</comment>
<dbReference type="GO" id="GO:0005524">
    <property type="term" value="F:ATP binding"/>
    <property type="evidence" value="ECO:0007669"/>
    <property type="project" value="UniProtKB-UniRule"/>
</dbReference>
<keyword evidence="18" id="KW-1185">Reference proteome</keyword>
<dbReference type="PANTHER" id="PTHR34265">
    <property type="entry name" value="TYPE III PANTOTHENATE KINASE"/>
    <property type="match status" value="1"/>
</dbReference>
<gene>
    <name evidence="16" type="primary">coaX</name>
    <name evidence="17" type="ORF">GND95_03605</name>
</gene>
<keyword evidence="10 16" id="KW-0418">Kinase</keyword>
<accession>A0A7C8LI94</accession>
<evidence type="ECO:0000256" key="1">
    <source>
        <dbReference type="ARBA" id="ARBA00001206"/>
    </source>
</evidence>
<evidence type="ECO:0000256" key="12">
    <source>
        <dbReference type="ARBA" id="ARBA00022958"/>
    </source>
</evidence>
<dbReference type="NCBIfam" id="NF009847">
    <property type="entry name" value="PRK13318.1-5"/>
    <property type="match status" value="1"/>
</dbReference>
<dbReference type="Proteomes" id="UP000483018">
    <property type="component" value="Unassembled WGS sequence"/>
</dbReference>
<sequence length="255" mass="27923">MILAIDVGNTNIVLGAYEGEKLTAYWRMSTHGYKSSDELGMFIYNLLQHNDINPKSMEQVVIASVVPDIMYSLEHGIRKYLCINPLIVGPGIKTGLNIRTDNPRELGADRIVNAVAALKLYGGPAIIIDFGTATTYDVIDKEGNYIGGVISPGINISADALWQRAAKLPKVEIQKPDRVIGKNTIDSMQSGLVYGYVGQVDYIVKRIKKEMKAPEAKVIATGGLAKVIAPESKTIEEVNGFLTLQGLRIIYEKNK</sequence>
<dbReference type="UniPathway" id="UPA00241">
    <property type="reaction ID" value="UER00352"/>
</dbReference>
<feature type="binding site" evidence="16">
    <location>
        <position position="132"/>
    </location>
    <ligand>
        <name>ATP</name>
        <dbReference type="ChEBI" id="CHEBI:30616"/>
    </ligand>
</feature>
<comment type="cofactor">
    <cofactor evidence="16">
        <name>NH4(+)</name>
        <dbReference type="ChEBI" id="CHEBI:28938"/>
    </cofactor>
    <cofactor evidence="16">
        <name>K(+)</name>
        <dbReference type="ChEBI" id="CHEBI:29103"/>
    </cofactor>
    <text evidence="16">A monovalent cation. Ammonium or potassium.</text>
</comment>
<keyword evidence="8 16" id="KW-0808">Transferase</keyword>
<reference evidence="17 18" key="1">
    <citation type="submission" date="2019-12" db="EMBL/GenBank/DDBJ databases">
        <title>Defluviitalea raffinosedens, isolated from a biogas fermenter, genome sequencing and characterization.</title>
        <authorList>
            <person name="Rettenmaier R."/>
            <person name="Schneider M."/>
            <person name="Neuhaus K."/>
            <person name="Liebl W."/>
            <person name="Zverlov V."/>
        </authorList>
    </citation>
    <scope>NUCLEOTIDE SEQUENCE [LARGE SCALE GENOMIC DNA]</scope>
    <source>
        <strain evidence="17 18">249c-K6</strain>
    </source>
</reference>
<dbReference type="EC" id="2.7.1.33" evidence="6 16"/>
<organism evidence="17 18">
    <name type="scientific">Defluviitalea raffinosedens</name>
    <dbReference type="NCBI Taxonomy" id="1450156"/>
    <lineage>
        <taxon>Bacteria</taxon>
        <taxon>Bacillati</taxon>
        <taxon>Bacillota</taxon>
        <taxon>Clostridia</taxon>
        <taxon>Lachnospirales</taxon>
        <taxon>Defluviitaleaceae</taxon>
        <taxon>Defluviitalea</taxon>
    </lineage>
</organism>
<feature type="binding site" evidence="16">
    <location>
        <begin position="6"/>
        <end position="13"/>
    </location>
    <ligand>
        <name>ATP</name>
        <dbReference type="ChEBI" id="CHEBI:30616"/>
    </ligand>
</feature>
<keyword evidence="16" id="KW-0479">Metal-binding</keyword>
<name>A0A7C8LI94_9FIRM</name>
<keyword evidence="7 16" id="KW-0963">Cytoplasm</keyword>
<dbReference type="GO" id="GO:0046872">
    <property type="term" value="F:metal ion binding"/>
    <property type="evidence" value="ECO:0007669"/>
    <property type="project" value="UniProtKB-KW"/>
</dbReference>
<dbReference type="Pfam" id="PF03309">
    <property type="entry name" value="Pan_kinase"/>
    <property type="match status" value="1"/>
</dbReference>
<comment type="catalytic activity">
    <reaction evidence="1 16">
        <text>(R)-pantothenate + ATP = (R)-4'-phosphopantothenate + ADP + H(+)</text>
        <dbReference type="Rhea" id="RHEA:16373"/>
        <dbReference type="ChEBI" id="CHEBI:10986"/>
        <dbReference type="ChEBI" id="CHEBI:15378"/>
        <dbReference type="ChEBI" id="CHEBI:29032"/>
        <dbReference type="ChEBI" id="CHEBI:30616"/>
        <dbReference type="ChEBI" id="CHEBI:456216"/>
        <dbReference type="EC" id="2.7.1.33"/>
    </reaction>
</comment>
<dbReference type="NCBIfam" id="TIGR00671">
    <property type="entry name" value="baf"/>
    <property type="match status" value="1"/>
</dbReference>